<proteinExistence type="predicted"/>
<reference evidence="2" key="1">
    <citation type="submission" date="2016-08" db="EMBL/GenBank/DDBJ databases">
        <authorList>
            <person name="Varghese N."/>
            <person name="Submissions Spin"/>
        </authorList>
    </citation>
    <scope>NUCLEOTIDE SEQUENCE [LARGE SCALE GENOMIC DNA]</scope>
    <source>
        <strain evidence="2">REICA_082</strain>
    </source>
</reference>
<sequence>MSNLLPPSLQHLERVLGMTLPPRYRRYLLQTIRENACWEITTPNGDALVLFNYHDLLERNQTYAVQQVEPEYLLIGQDGDVGYFIHARVGKEAIYTQDLGALGSLQMEPIAEDIDQLCA</sequence>
<name>A0A1C4C1T6_9ENTR</name>
<keyword evidence="2" id="KW-1185">Reference proteome</keyword>
<dbReference type="Gene3D" id="3.40.1580.10">
    <property type="entry name" value="SMI1/KNR4-like"/>
    <property type="match status" value="1"/>
</dbReference>
<dbReference type="AlphaFoldDB" id="A0A1C4C1T6"/>
<accession>A0A1C4C1T6</accession>
<dbReference type="SUPFAM" id="SSF160631">
    <property type="entry name" value="SMI1/KNR4-like"/>
    <property type="match status" value="1"/>
</dbReference>
<evidence type="ECO:0008006" key="3">
    <source>
        <dbReference type="Google" id="ProtNLM"/>
    </source>
</evidence>
<evidence type="ECO:0000313" key="2">
    <source>
        <dbReference type="Proteomes" id="UP000198975"/>
    </source>
</evidence>
<dbReference type="EMBL" id="FMAY01000006">
    <property type="protein sequence ID" value="SCC13002.1"/>
    <property type="molecule type" value="Genomic_DNA"/>
</dbReference>
<dbReference type="InterPro" id="IPR037883">
    <property type="entry name" value="Knr4/Smi1-like_sf"/>
</dbReference>
<protein>
    <recommendedName>
        <fullName evidence="3">SMI1 / KNR4 family (SUKH-1)</fullName>
    </recommendedName>
</protein>
<dbReference type="Proteomes" id="UP000198975">
    <property type="component" value="Unassembled WGS sequence"/>
</dbReference>
<organism evidence="1 2">
    <name type="scientific">Kosakonia oryzendophytica</name>
    <dbReference type="NCBI Taxonomy" id="1005665"/>
    <lineage>
        <taxon>Bacteria</taxon>
        <taxon>Pseudomonadati</taxon>
        <taxon>Pseudomonadota</taxon>
        <taxon>Gammaproteobacteria</taxon>
        <taxon>Enterobacterales</taxon>
        <taxon>Enterobacteriaceae</taxon>
        <taxon>Kosakonia</taxon>
    </lineage>
</organism>
<evidence type="ECO:0000313" key="1">
    <source>
        <dbReference type="EMBL" id="SCC13002.1"/>
    </source>
</evidence>
<dbReference type="RefSeq" id="WP_071889834.1">
    <property type="nucleotide sequence ID" value="NZ_CP115659.1"/>
</dbReference>
<gene>
    <name evidence="1" type="ORF">GA0061071_106179</name>
</gene>